<dbReference type="OrthoDB" id="116883at2759"/>
<comment type="similarity">
    <text evidence="1">Belongs to the GLTP family.</text>
</comment>
<gene>
    <name evidence="5" type="primary">LOC107805101</name>
</gene>
<dbReference type="GO" id="GO:1902387">
    <property type="term" value="F:ceramide 1-phosphate binding"/>
    <property type="evidence" value="ECO:0000318"/>
    <property type="project" value="GO_Central"/>
</dbReference>
<dbReference type="GO" id="GO:0005829">
    <property type="term" value="C:cytosol"/>
    <property type="evidence" value="ECO:0000318"/>
    <property type="project" value="GO_Central"/>
</dbReference>
<dbReference type="GO" id="GO:1902388">
    <property type="term" value="F:ceramide 1-phosphate transfer activity"/>
    <property type="evidence" value="ECO:0000318"/>
    <property type="project" value="GO_Central"/>
</dbReference>
<keyword evidence="3" id="KW-0445">Lipid transport</keyword>
<dbReference type="STRING" id="4097.A0A1S4B6V2"/>
<dbReference type="PaxDb" id="4097-A0A1S4B6V2"/>
<dbReference type="GO" id="GO:0120009">
    <property type="term" value="P:intermembrane lipid transfer"/>
    <property type="evidence" value="ECO:0000318"/>
    <property type="project" value="GO_Central"/>
</dbReference>
<dbReference type="KEGG" id="nta:107805101"/>
<dbReference type="InterPro" id="IPR036497">
    <property type="entry name" value="GLTP_sf"/>
</dbReference>
<dbReference type="InterPro" id="IPR014830">
    <property type="entry name" value="Glycolipid_transfer_prot_dom"/>
</dbReference>
<organism evidence="5">
    <name type="scientific">Nicotiana tabacum</name>
    <name type="common">Common tobacco</name>
    <dbReference type="NCBI Taxonomy" id="4097"/>
    <lineage>
        <taxon>Eukaryota</taxon>
        <taxon>Viridiplantae</taxon>
        <taxon>Streptophyta</taxon>
        <taxon>Embryophyta</taxon>
        <taxon>Tracheophyta</taxon>
        <taxon>Spermatophyta</taxon>
        <taxon>Magnoliopsida</taxon>
        <taxon>eudicotyledons</taxon>
        <taxon>Gunneridae</taxon>
        <taxon>Pentapetalae</taxon>
        <taxon>asterids</taxon>
        <taxon>lamiids</taxon>
        <taxon>Solanales</taxon>
        <taxon>Solanaceae</taxon>
        <taxon>Nicotianoideae</taxon>
        <taxon>Nicotianeae</taxon>
        <taxon>Nicotiana</taxon>
    </lineage>
</organism>
<dbReference type="FunFam" id="1.10.3520.10:FF:000005">
    <property type="entry name" value="Accelerated cell death 11"/>
    <property type="match status" value="1"/>
</dbReference>
<proteinExistence type="inferred from homology"/>
<dbReference type="SMR" id="A0A1S4B6V2"/>
<dbReference type="GO" id="GO:0035627">
    <property type="term" value="P:ceramide transport"/>
    <property type="evidence" value="ECO:0000318"/>
    <property type="project" value="GO_Central"/>
</dbReference>
<keyword evidence="2" id="KW-0813">Transport</keyword>
<dbReference type="SUPFAM" id="SSF110004">
    <property type="entry name" value="Glycolipid transfer protein, GLTP"/>
    <property type="match status" value="1"/>
</dbReference>
<dbReference type="PANTHER" id="PTHR10219:SF28">
    <property type="entry name" value="ACD11 HOMOLOG PROTEIN"/>
    <property type="match status" value="1"/>
</dbReference>
<evidence type="ECO:0000256" key="3">
    <source>
        <dbReference type="ARBA" id="ARBA00023055"/>
    </source>
</evidence>
<reference evidence="5" key="1">
    <citation type="submission" date="2025-08" db="UniProtKB">
        <authorList>
            <consortium name="RefSeq"/>
        </authorList>
    </citation>
    <scope>IDENTIFICATION</scope>
</reference>
<dbReference type="RefSeq" id="XP_016484572.1">
    <property type="nucleotide sequence ID" value="XM_016629086.1"/>
</dbReference>
<evidence type="ECO:0000313" key="5">
    <source>
        <dbReference type="RefSeq" id="XP_016484572.1"/>
    </source>
</evidence>
<sequence>MALQFYSLFKRRDKRQHCREKETKKAGSTRITRIPMDEDDGFEDAGTGTPLSAIAEAFEELSSCLKSNGYDDLRLKPFCDACSLVSVLFGCLGIAFKFAELEYVSKVRDLAEASEVFGSLNSILDSDVRSDTVRTPGSLSRNLRRVRQGLDLIRALFQNFLSTYDDSLKEAASMAYAKVCAPYHTWAVRTAVSAGMCALPTRDQLLMKLNETVCQQLKECKGRKWYFDDQHNCCVAKHEMTEQSEKYVTNQ</sequence>
<evidence type="ECO:0000256" key="2">
    <source>
        <dbReference type="ARBA" id="ARBA00022448"/>
    </source>
</evidence>
<feature type="domain" description="Glycolipid transfer protein" evidence="4">
    <location>
        <begin position="74"/>
        <end position="211"/>
    </location>
</feature>
<dbReference type="Gene3D" id="1.10.3520.10">
    <property type="entry name" value="Glycolipid transfer protein"/>
    <property type="match status" value="1"/>
</dbReference>
<dbReference type="PANTHER" id="PTHR10219">
    <property type="entry name" value="GLYCOLIPID TRANSFER PROTEIN-RELATED"/>
    <property type="match status" value="1"/>
</dbReference>
<name>A0A1S4B6V2_TOBAC</name>
<dbReference type="Pfam" id="PF08718">
    <property type="entry name" value="GLTP"/>
    <property type="match status" value="1"/>
</dbReference>
<dbReference type="AlphaFoldDB" id="A0A1S4B6V2"/>
<evidence type="ECO:0000256" key="1">
    <source>
        <dbReference type="ARBA" id="ARBA00007148"/>
    </source>
</evidence>
<accession>A0A1S4B6V2</accession>
<evidence type="ECO:0000259" key="4">
    <source>
        <dbReference type="Pfam" id="PF08718"/>
    </source>
</evidence>
<protein>
    <submittedName>
        <fullName evidence="5">ACD11 homolog protein-like isoform X1</fullName>
    </submittedName>
</protein>